<dbReference type="PANTHER" id="PTHR43569:SF2">
    <property type="entry name" value="AMIDOHYDROLASE-RELATED DOMAIN-CONTAINING PROTEIN"/>
    <property type="match status" value="1"/>
</dbReference>
<dbReference type="AlphaFoldDB" id="A0A9X3BGV1"/>
<evidence type="ECO:0000256" key="1">
    <source>
        <dbReference type="ARBA" id="ARBA00038310"/>
    </source>
</evidence>
<dbReference type="Gene3D" id="3.20.20.140">
    <property type="entry name" value="Metal-dependent hydrolases"/>
    <property type="match status" value="1"/>
</dbReference>
<dbReference type="InterPro" id="IPR032466">
    <property type="entry name" value="Metal_Hydrolase"/>
</dbReference>
<dbReference type="SUPFAM" id="SSF51556">
    <property type="entry name" value="Metallo-dependent hydrolases"/>
    <property type="match status" value="1"/>
</dbReference>
<name>A0A9X3BGV1_9BACT</name>
<reference evidence="3" key="1">
    <citation type="submission" date="2022-09" db="EMBL/GenBank/DDBJ databases">
        <authorList>
            <person name="Yuan C."/>
            <person name="Ke Z."/>
        </authorList>
    </citation>
    <scope>NUCLEOTIDE SEQUENCE</scope>
    <source>
        <strain evidence="3">LB-8</strain>
    </source>
</reference>
<dbReference type="EMBL" id="JAOTIF010000002">
    <property type="protein sequence ID" value="MCU7548422.1"/>
    <property type="molecule type" value="Genomic_DNA"/>
</dbReference>
<protein>
    <submittedName>
        <fullName evidence="3">Amidohydrolase family protein</fullName>
    </submittedName>
</protein>
<organism evidence="3 4">
    <name type="scientific">Paraflavisolibacter caeni</name>
    <dbReference type="NCBI Taxonomy" id="2982496"/>
    <lineage>
        <taxon>Bacteria</taxon>
        <taxon>Pseudomonadati</taxon>
        <taxon>Bacteroidota</taxon>
        <taxon>Chitinophagia</taxon>
        <taxon>Chitinophagales</taxon>
        <taxon>Chitinophagaceae</taxon>
        <taxon>Paraflavisolibacter</taxon>
    </lineage>
</organism>
<keyword evidence="4" id="KW-1185">Reference proteome</keyword>
<evidence type="ECO:0000313" key="4">
    <source>
        <dbReference type="Proteomes" id="UP001155483"/>
    </source>
</evidence>
<accession>A0A9X3BGV1</accession>
<dbReference type="InterPro" id="IPR006680">
    <property type="entry name" value="Amidohydro-rel"/>
</dbReference>
<dbReference type="PANTHER" id="PTHR43569">
    <property type="entry name" value="AMIDOHYDROLASE"/>
    <property type="match status" value="1"/>
</dbReference>
<proteinExistence type="inferred from homology"/>
<dbReference type="GO" id="GO:0016787">
    <property type="term" value="F:hydrolase activity"/>
    <property type="evidence" value="ECO:0007669"/>
    <property type="project" value="InterPro"/>
</dbReference>
<dbReference type="Proteomes" id="UP001155483">
    <property type="component" value="Unassembled WGS sequence"/>
</dbReference>
<comment type="similarity">
    <text evidence="1">Belongs to the metallo-dependent hydrolases superfamily.</text>
</comment>
<reference evidence="3" key="2">
    <citation type="submission" date="2023-04" db="EMBL/GenBank/DDBJ databases">
        <title>Paracnuella aquatica gen. nov., sp. nov., a member of the family Chitinophagaceae isolated from a hot spring.</title>
        <authorList>
            <person name="Wang C."/>
        </authorList>
    </citation>
    <scope>NUCLEOTIDE SEQUENCE</scope>
    <source>
        <strain evidence="3">LB-8</strain>
    </source>
</reference>
<sequence>MESTNNKRLQYAPLETGGSARNVGGIDSHQHFWKFDPVRDSWINDEMKVIQRDFLPQDLYPVLQANGFEGCVTVQSDQTEAENDFQLANADQNDFIKGVVGWVDLQAENIEERLSYYSGFKKLKGFRHVLQGEPQRDFMLRPTFMNGISLLKKYNLTYDILIFPDQLAFTKEFVAAFPDQKFVIDHIAKPYIKDKKIDEWKKDIAMVAQFENVFCKVSGMVTEADWKNWKKEEFTPYLDAVVEAFGIKRLMYGSDWPVCLVAAPYERMLGIVKDYFSSFSEEEQKLFFGGNAWQFYDL</sequence>
<evidence type="ECO:0000313" key="3">
    <source>
        <dbReference type="EMBL" id="MCU7548422.1"/>
    </source>
</evidence>
<gene>
    <name evidence="3" type="ORF">OCK74_04810</name>
</gene>
<comment type="caution">
    <text evidence="3">The sequence shown here is derived from an EMBL/GenBank/DDBJ whole genome shotgun (WGS) entry which is preliminary data.</text>
</comment>
<evidence type="ECO:0000259" key="2">
    <source>
        <dbReference type="Pfam" id="PF04909"/>
    </source>
</evidence>
<feature type="domain" description="Amidohydrolase-related" evidence="2">
    <location>
        <begin position="26"/>
        <end position="298"/>
    </location>
</feature>
<dbReference type="Pfam" id="PF04909">
    <property type="entry name" value="Amidohydro_2"/>
    <property type="match status" value="1"/>
</dbReference>
<dbReference type="InterPro" id="IPR052350">
    <property type="entry name" value="Metallo-dep_Lactonases"/>
</dbReference>
<dbReference type="RefSeq" id="WP_279295869.1">
    <property type="nucleotide sequence ID" value="NZ_JAOTIF010000002.1"/>
</dbReference>